<feature type="region of interest" description="Disordered" evidence="1">
    <location>
        <begin position="715"/>
        <end position="741"/>
    </location>
</feature>
<organism evidence="3 4">
    <name type="scientific">Leishmania orientalis</name>
    <dbReference type="NCBI Taxonomy" id="2249476"/>
    <lineage>
        <taxon>Eukaryota</taxon>
        <taxon>Discoba</taxon>
        <taxon>Euglenozoa</taxon>
        <taxon>Kinetoplastea</taxon>
        <taxon>Metakinetoplastina</taxon>
        <taxon>Trypanosomatida</taxon>
        <taxon>Trypanosomatidae</taxon>
        <taxon>Leishmaniinae</taxon>
        <taxon>Leishmania</taxon>
    </lineage>
</organism>
<dbReference type="Pfam" id="PF24945">
    <property type="entry name" value="DUF7759"/>
    <property type="match status" value="1"/>
</dbReference>
<evidence type="ECO:0000259" key="2">
    <source>
        <dbReference type="Pfam" id="PF24945"/>
    </source>
</evidence>
<proteinExistence type="predicted"/>
<feature type="compositionally biased region" description="Polar residues" evidence="1">
    <location>
        <begin position="85"/>
        <end position="98"/>
    </location>
</feature>
<feature type="region of interest" description="Disordered" evidence="1">
    <location>
        <begin position="998"/>
        <end position="1020"/>
    </location>
</feature>
<feature type="region of interest" description="Disordered" evidence="1">
    <location>
        <begin position="967"/>
        <end position="986"/>
    </location>
</feature>
<feature type="compositionally biased region" description="Low complexity" evidence="1">
    <location>
        <begin position="274"/>
        <end position="304"/>
    </location>
</feature>
<feature type="region of interest" description="Disordered" evidence="1">
    <location>
        <begin position="1"/>
        <end position="114"/>
    </location>
</feature>
<feature type="region of interest" description="Disordered" evidence="1">
    <location>
        <begin position="876"/>
        <end position="917"/>
    </location>
</feature>
<comment type="caution">
    <text evidence="3">The sequence shown here is derived from an EMBL/GenBank/DDBJ whole genome shotgun (WGS) entry which is preliminary data.</text>
</comment>
<feature type="compositionally biased region" description="Basic and acidic residues" evidence="1">
    <location>
        <begin position="720"/>
        <end position="740"/>
    </location>
</feature>
<feature type="domain" description="DUF7759" evidence="2">
    <location>
        <begin position="1203"/>
        <end position="1307"/>
    </location>
</feature>
<feature type="compositionally biased region" description="Basic residues" evidence="1">
    <location>
        <begin position="628"/>
        <end position="643"/>
    </location>
</feature>
<feature type="compositionally biased region" description="Polar residues" evidence="1">
    <location>
        <begin position="571"/>
        <end position="593"/>
    </location>
</feature>
<dbReference type="EMBL" id="JAFHLR010000031">
    <property type="protein sequence ID" value="KAG5471827.1"/>
    <property type="molecule type" value="Genomic_DNA"/>
</dbReference>
<accession>A0A836GQ15</accession>
<dbReference type="GeneID" id="92359326"/>
<feature type="compositionally biased region" description="Low complexity" evidence="1">
    <location>
        <begin position="556"/>
        <end position="569"/>
    </location>
</feature>
<dbReference type="Proteomes" id="UP000674143">
    <property type="component" value="Chromosome 31"/>
</dbReference>
<feature type="compositionally biased region" description="Low complexity" evidence="1">
    <location>
        <begin position="336"/>
        <end position="346"/>
    </location>
</feature>
<keyword evidence="4" id="KW-1185">Reference proteome</keyword>
<dbReference type="KEGG" id="loi:92359326"/>
<evidence type="ECO:0000313" key="4">
    <source>
        <dbReference type="Proteomes" id="UP000674143"/>
    </source>
</evidence>
<feature type="compositionally biased region" description="Low complexity" evidence="1">
    <location>
        <begin position="883"/>
        <end position="904"/>
    </location>
</feature>
<gene>
    <name evidence="3" type="ORF">LSCM4_03385</name>
</gene>
<feature type="compositionally biased region" description="Basic residues" evidence="1">
    <location>
        <begin position="1"/>
        <end position="12"/>
    </location>
</feature>
<feature type="region of interest" description="Disordered" evidence="1">
    <location>
        <begin position="784"/>
        <end position="805"/>
    </location>
</feature>
<protein>
    <recommendedName>
        <fullName evidence="2">DUF7759 domain-containing protein</fullName>
    </recommendedName>
</protein>
<dbReference type="RefSeq" id="XP_067060944.1">
    <property type="nucleotide sequence ID" value="XM_067205392.1"/>
</dbReference>
<feature type="region of interest" description="Disordered" evidence="1">
    <location>
        <begin position="837"/>
        <end position="861"/>
    </location>
</feature>
<evidence type="ECO:0000256" key="1">
    <source>
        <dbReference type="SAM" id="MobiDB-lite"/>
    </source>
</evidence>
<feature type="compositionally biased region" description="Basic and acidic residues" evidence="1">
    <location>
        <begin position="99"/>
        <end position="108"/>
    </location>
</feature>
<dbReference type="PANTHER" id="PTHR38758">
    <property type="entry name" value="PUTATIVE-RELATED"/>
    <property type="match status" value="1"/>
</dbReference>
<evidence type="ECO:0000313" key="3">
    <source>
        <dbReference type="EMBL" id="KAG5471827.1"/>
    </source>
</evidence>
<dbReference type="PANTHER" id="PTHR38758:SF1">
    <property type="entry name" value="PROTEIN, PUTATIVE-RELATED"/>
    <property type="match status" value="1"/>
</dbReference>
<reference evidence="3 4" key="1">
    <citation type="submission" date="2021-02" db="EMBL/GenBank/DDBJ databases">
        <title>Leishmania (Mundinia) orientalis Genome sequencing and assembly.</title>
        <authorList>
            <person name="Almutairi H."/>
            <person name="Gatherer D."/>
        </authorList>
    </citation>
    <scope>NUCLEOTIDE SEQUENCE [LARGE SCALE GENOMIC DNA]</scope>
    <source>
        <strain evidence="3">LSCM4</strain>
    </source>
</reference>
<name>A0A836GQ15_9TRYP</name>
<feature type="region of interest" description="Disordered" evidence="1">
    <location>
        <begin position="541"/>
        <end position="643"/>
    </location>
</feature>
<sequence>MAPRRSRVKRLRLPGATRRLEVQPTANPHVCVAPPVAPPPSATAPAAKPPTSLEPPVAASVRPVATSADPEATVAQGRLVEETPAASTQNSTPASTVRLTEHAAEGPEARAAVAPAHVAADAAAAPAGEAMPPAAPSVPSARSVISAHRRRLRAKRRVATALARKAKHHRNIICAAHQDISPPTSSQSPVPAPAPETAPVAAVETPAAEPISVVAETTSAQVGVTASHLTSPSAATAEAPSLVAPAPIATAHRATISRIPKKRKFFAELNAGAADRTAAAPPQIATSEKSPVSSDPAAAPSVRVEPAVEALPVDSAPSSAPPVTPTTAGEEATKKTSAASDALPAPATARRMATHRISKKHPKGAAAKLRSSGSNLVSAEAIPEAAAAVTAAATVKAPPFDAAAHCTPETSAVPTVPVAAALSEELPQRVASLTPESAAPEMTAAAAAAPSGRAVMSSTSKKRKRFFVELDEPPVSGATPSIQEAFTTPAVAGAAVALGDTAAAAARATEEPTALTVEVAPIPPAAAVGAAGVVATKATSTRAMTRRRSMKRERLPPQAVAPTAATVLPSETITHTSATPTAEVTSASVTEADQATEVAAPAESSGKAAKTVEAASPVESATSPAAQRKLHSSKAQSSKKKARRLTAAAIRRRELAAYNRIPKRFRPPLAPRSVFSRAEAEPEDTLAPTDAPAFTAAVEAAEATKVLQPAAVSATQMEPMEDKPEMPTEARKPASVEAGKEAPAVEEMQTPPGTSSASAAAAVQPAVVVTDTAESAVPFTVATEEPRRMSQARMATKSTKRRMTMSSNKRFFTAPEEVPAANLTEAAATETTLASMEAQHAAPQPHAVTEEVESSPQVTGTDRMVDAEPTVVEEEAVTRQSGLSAESEAASATAALEEASTEESQLMADQPMATEETASEVVEELREGNASFASASAEVQAQAPALTQKKVVRFANVRDMLKAIRKAKRAGKQGHAKKRIHGTPSSQRLTTAIANASDGVPSANASSVAAEERVPAEADDAEVVSVLREEAVASVEGTEALSATEQPTAVCAQTAEVSSAAMETDMTVEATTVTPEVTEAFSAAAVDEEVVQPLEALPRAEVHVSPPQAEDSATVKDLLPHAFSSPSPARRQAAKQKIKKHAKLAAARLSKRQTYTVSAASSLAAPSAPTDTMDSPLMKAVDAAAEPTMLPAEEAPAAALASRAALVLPSGNVVMESFTDDEMVLRRTALDDGWDVGLRFDWQERTLAISSFPTFEEADRRAAHPFVQRFKSKPRWLLKEVNETSAAHMKRALDSMNRSLTARFVFRHLR</sequence>
<feature type="region of interest" description="Disordered" evidence="1">
    <location>
        <begin position="274"/>
        <end position="346"/>
    </location>
</feature>
<feature type="compositionally biased region" description="Basic residues" evidence="1">
    <location>
        <begin position="967"/>
        <end position="981"/>
    </location>
</feature>
<dbReference type="InterPro" id="IPR056661">
    <property type="entry name" value="DUF7759"/>
</dbReference>